<name>K3ZBS0_SETIT</name>
<sequence length="54" mass="6150">MRMILHIKGISTTAGIEFARDQTDLVTGLHGPIMVDKLHHFFWSLEIIGSYPRV</sequence>
<dbReference type="EMBL" id="AGNK02001534">
    <property type="status" value="NOT_ANNOTATED_CDS"/>
    <property type="molecule type" value="Genomic_DNA"/>
</dbReference>
<evidence type="ECO:0000313" key="2">
    <source>
        <dbReference type="Proteomes" id="UP000004995"/>
    </source>
</evidence>
<dbReference type="EnsemblPlants" id="KQL14204">
    <property type="protein sequence ID" value="KQL14204"/>
    <property type="gene ID" value="SETIT_023991mg"/>
</dbReference>
<dbReference type="Proteomes" id="UP000004995">
    <property type="component" value="Unassembled WGS sequence"/>
</dbReference>
<dbReference type="Gramene" id="KQL14204">
    <property type="protein sequence ID" value="KQL14204"/>
    <property type="gene ID" value="SETIT_023991mg"/>
</dbReference>
<organism evidence="1 2">
    <name type="scientific">Setaria italica</name>
    <name type="common">Foxtail millet</name>
    <name type="synonym">Panicum italicum</name>
    <dbReference type="NCBI Taxonomy" id="4555"/>
    <lineage>
        <taxon>Eukaryota</taxon>
        <taxon>Viridiplantae</taxon>
        <taxon>Streptophyta</taxon>
        <taxon>Embryophyta</taxon>
        <taxon>Tracheophyta</taxon>
        <taxon>Spermatophyta</taxon>
        <taxon>Magnoliopsida</taxon>
        <taxon>Liliopsida</taxon>
        <taxon>Poales</taxon>
        <taxon>Poaceae</taxon>
        <taxon>PACMAD clade</taxon>
        <taxon>Panicoideae</taxon>
        <taxon>Panicodae</taxon>
        <taxon>Paniceae</taxon>
        <taxon>Cenchrinae</taxon>
        <taxon>Setaria</taxon>
    </lineage>
</organism>
<evidence type="ECO:0000313" key="1">
    <source>
        <dbReference type="EnsemblPlants" id="KQL14204"/>
    </source>
</evidence>
<dbReference type="HOGENOM" id="CLU_3053960_0_0_1"/>
<dbReference type="InParanoid" id="K3ZBS0"/>
<proteinExistence type="predicted"/>
<keyword evidence="2" id="KW-1185">Reference proteome</keyword>
<accession>K3ZBS0</accession>
<reference evidence="2" key="1">
    <citation type="journal article" date="2012" name="Nat. Biotechnol.">
        <title>Reference genome sequence of the model plant Setaria.</title>
        <authorList>
            <person name="Bennetzen J.L."/>
            <person name="Schmutz J."/>
            <person name="Wang H."/>
            <person name="Percifield R."/>
            <person name="Hawkins J."/>
            <person name="Pontaroli A.C."/>
            <person name="Estep M."/>
            <person name="Feng L."/>
            <person name="Vaughn J.N."/>
            <person name="Grimwood J."/>
            <person name="Jenkins J."/>
            <person name="Barry K."/>
            <person name="Lindquist E."/>
            <person name="Hellsten U."/>
            <person name="Deshpande S."/>
            <person name="Wang X."/>
            <person name="Wu X."/>
            <person name="Mitros T."/>
            <person name="Triplett J."/>
            <person name="Yang X."/>
            <person name="Ye C.Y."/>
            <person name="Mauro-Herrera M."/>
            <person name="Wang L."/>
            <person name="Li P."/>
            <person name="Sharma M."/>
            <person name="Sharma R."/>
            <person name="Ronald P.C."/>
            <person name="Panaud O."/>
            <person name="Kellogg E.A."/>
            <person name="Brutnell T.P."/>
            <person name="Doust A.N."/>
            <person name="Tuskan G.A."/>
            <person name="Rokhsar D."/>
            <person name="Devos K.M."/>
        </authorList>
    </citation>
    <scope>NUCLEOTIDE SEQUENCE [LARGE SCALE GENOMIC DNA]</scope>
    <source>
        <strain evidence="2">cv. Yugu1</strain>
    </source>
</reference>
<protein>
    <submittedName>
        <fullName evidence="1">Uncharacterized protein</fullName>
    </submittedName>
</protein>
<dbReference type="AlphaFoldDB" id="K3ZBS0"/>
<reference evidence="1" key="2">
    <citation type="submission" date="2018-08" db="UniProtKB">
        <authorList>
            <consortium name="EnsemblPlants"/>
        </authorList>
    </citation>
    <scope>IDENTIFICATION</scope>
    <source>
        <strain evidence="1">Yugu1</strain>
    </source>
</reference>